<accession>A0A6B0U2M1</accession>
<organism evidence="1">
    <name type="scientific">Ixodes ricinus</name>
    <name type="common">Common tick</name>
    <name type="synonym">Acarus ricinus</name>
    <dbReference type="NCBI Taxonomy" id="34613"/>
    <lineage>
        <taxon>Eukaryota</taxon>
        <taxon>Metazoa</taxon>
        <taxon>Ecdysozoa</taxon>
        <taxon>Arthropoda</taxon>
        <taxon>Chelicerata</taxon>
        <taxon>Arachnida</taxon>
        <taxon>Acari</taxon>
        <taxon>Parasitiformes</taxon>
        <taxon>Ixodida</taxon>
        <taxon>Ixodoidea</taxon>
        <taxon>Ixodidae</taxon>
        <taxon>Ixodinae</taxon>
        <taxon>Ixodes</taxon>
    </lineage>
</organism>
<dbReference type="AlphaFoldDB" id="A0A6B0U2M1"/>
<name>A0A6B0U2M1_IXORI</name>
<sequence length="88" mass="9126">MSKGPLPPLSLLCNVSLLHPRPPSLSLSLFSPSLAKVVAALLVIINLVSSDGSTHARSVGRARPNASASSRVAFEASSARNVVCFENS</sequence>
<reference evidence="1" key="1">
    <citation type="submission" date="2019-12" db="EMBL/GenBank/DDBJ databases">
        <title>An insight into the sialome of adult female Ixodes ricinus ticks feeding for 6 days.</title>
        <authorList>
            <person name="Perner J."/>
            <person name="Ribeiro J.M.C."/>
        </authorList>
    </citation>
    <scope>NUCLEOTIDE SEQUENCE</scope>
    <source>
        <strain evidence="1">Semi-engorged</strain>
        <tissue evidence="1">Salivary glands</tissue>
    </source>
</reference>
<evidence type="ECO:0000313" key="1">
    <source>
        <dbReference type="EMBL" id="MXU85868.1"/>
    </source>
</evidence>
<proteinExistence type="predicted"/>
<protein>
    <submittedName>
        <fullName evidence="1">Putative secreted protein</fullName>
    </submittedName>
</protein>
<dbReference type="EMBL" id="GIFC01003785">
    <property type="protein sequence ID" value="MXU85868.1"/>
    <property type="molecule type" value="Transcribed_RNA"/>
</dbReference>